<protein>
    <submittedName>
        <fullName evidence="1">Uncharacterized protein</fullName>
    </submittedName>
</protein>
<dbReference type="Proteomes" id="UP000314294">
    <property type="component" value="Unassembled WGS sequence"/>
</dbReference>
<gene>
    <name evidence="1" type="ORF">EYF80_009829</name>
</gene>
<dbReference type="EMBL" id="SRLO01000060">
    <property type="protein sequence ID" value="TNN79792.1"/>
    <property type="molecule type" value="Genomic_DNA"/>
</dbReference>
<reference evidence="1 2" key="1">
    <citation type="submission" date="2019-03" db="EMBL/GenBank/DDBJ databases">
        <title>First draft genome of Liparis tanakae, snailfish: a comprehensive survey of snailfish specific genes.</title>
        <authorList>
            <person name="Kim W."/>
            <person name="Song I."/>
            <person name="Jeong J.-H."/>
            <person name="Kim D."/>
            <person name="Kim S."/>
            <person name="Ryu S."/>
            <person name="Song J.Y."/>
            <person name="Lee S.K."/>
        </authorList>
    </citation>
    <scope>NUCLEOTIDE SEQUENCE [LARGE SCALE GENOMIC DNA]</scope>
    <source>
        <tissue evidence="1">Muscle</tissue>
    </source>
</reference>
<comment type="caution">
    <text evidence="1">The sequence shown here is derived from an EMBL/GenBank/DDBJ whole genome shotgun (WGS) entry which is preliminary data.</text>
</comment>
<dbReference type="AlphaFoldDB" id="A0A4Z2IRC9"/>
<evidence type="ECO:0000313" key="1">
    <source>
        <dbReference type="EMBL" id="TNN79792.1"/>
    </source>
</evidence>
<organism evidence="1 2">
    <name type="scientific">Liparis tanakae</name>
    <name type="common">Tanaka's snailfish</name>
    <dbReference type="NCBI Taxonomy" id="230148"/>
    <lineage>
        <taxon>Eukaryota</taxon>
        <taxon>Metazoa</taxon>
        <taxon>Chordata</taxon>
        <taxon>Craniata</taxon>
        <taxon>Vertebrata</taxon>
        <taxon>Euteleostomi</taxon>
        <taxon>Actinopterygii</taxon>
        <taxon>Neopterygii</taxon>
        <taxon>Teleostei</taxon>
        <taxon>Neoteleostei</taxon>
        <taxon>Acanthomorphata</taxon>
        <taxon>Eupercaria</taxon>
        <taxon>Perciformes</taxon>
        <taxon>Cottioidei</taxon>
        <taxon>Cottales</taxon>
        <taxon>Liparidae</taxon>
        <taxon>Liparis</taxon>
    </lineage>
</organism>
<accession>A0A4Z2IRC9</accession>
<name>A0A4Z2IRC9_9TELE</name>
<keyword evidence="2" id="KW-1185">Reference proteome</keyword>
<sequence>MIVAAMFIFHPRASRSEDAFLYPRLSCTNNPDNNGGDVLFTSSALRENLAMMRGSEQDGENRCCCLMKAE</sequence>
<evidence type="ECO:0000313" key="2">
    <source>
        <dbReference type="Proteomes" id="UP000314294"/>
    </source>
</evidence>
<proteinExistence type="predicted"/>